<keyword evidence="7 11" id="KW-0862">Zinc</keyword>
<dbReference type="PANTHER" id="PTHR33202">
    <property type="entry name" value="ZINC UPTAKE REGULATION PROTEIN"/>
    <property type="match status" value="1"/>
</dbReference>
<evidence type="ECO:0000256" key="2">
    <source>
        <dbReference type="ARBA" id="ARBA00007957"/>
    </source>
</evidence>
<dbReference type="Proteomes" id="UP000752297">
    <property type="component" value="Unassembled WGS sequence"/>
</dbReference>
<keyword evidence="13" id="KW-1185">Reference proteome</keyword>
<proteinExistence type="inferred from homology"/>
<dbReference type="CDD" id="cd07153">
    <property type="entry name" value="Fur_like"/>
    <property type="match status" value="1"/>
</dbReference>
<name>A0A949PKB3_9HYPH</name>
<accession>A0A949PKB3</accession>
<evidence type="ECO:0000256" key="10">
    <source>
        <dbReference type="ARBA" id="ARBA00023163"/>
    </source>
</evidence>
<dbReference type="InterPro" id="IPR002481">
    <property type="entry name" value="FUR"/>
</dbReference>
<dbReference type="GO" id="GO:1900376">
    <property type="term" value="P:regulation of secondary metabolite biosynthetic process"/>
    <property type="evidence" value="ECO:0007669"/>
    <property type="project" value="TreeGrafter"/>
</dbReference>
<dbReference type="GO" id="GO:0003700">
    <property type="term" value="F:DNA-binding transcription factor activity"/>
    <property type="evidence" value="ECO:0007669"/>
    <property type="project" value="UniProtKB-UniRule"/>
</dbReference>
<dbReference type="GO" id="GO:0008270">
    <property type="term" value="F:zinc ion binding"/>
    <property type="evidence" value="ECO:0007669"/>
    <property type="project" value="TreeGrafter"/>
</dbReference>
<keyword evidence="10 11" id="KW-0804">Transcription</keyword>
<evidence type="ECO:0000256" key="3">
    <source>
        <dbReference type="ARBA" id="ARBA00020910"/>
    </source>
</evidence>
<dbReference type="AlphaFoldDB" id="A0A949PKB3"/>
<sequence>MLLDTKTSQALSAILSRPGKQTVASVKAILRRAGLRPTRQRLTLGRLLFTGEHRHVTPDMLNAEALLHGEKLSVATVYNTLRQFEEAGLVRKISLHGGRTYFDTDTGDHTHFYIEADDRIIDIPTEAISVGPLPPPPPGYRISKVDILVHLVCDTGSR</sequence>
<evidence type="ECO:0000256" key="11">
    <source>
        <dbReference type="RuleBase" id="RU364037"/>
    </source>
</evidence>
<evidence type="ECO:0000313" key="13">
    <source>
        <dbReference type="Proteomes" id="UP000752297"/>
    </source>
</evidence>
<evidence type="ECO:0000256" key="4">
    <source>
        <dbReference type="ARBA" id="ARBA00022490"/>
    </source>
</evidence>
<comment type="similarity">
    <text evidence="2 11">Belongs to the Fur family.</text>
</comment>
<keyword evidence="11" id="KW-0408">Iron</keyword>
<dbReference type="Pfam" id="PF01475">
    <property type="entry name" value="FUR"/>
    <property type="match status" value="1"/>
</dbReference>
<comment type="subcellular location">
    <subcellularLocation>
        <location evidence="1 11">Cytoplasm</location>
    </subcellularLocation>
</comment>
<dbReference type="EMBL" id="JAHRVA010000001">
    <property type="protein sequence ID" value="MBV2142478.1"/>
    <property type="molecule type" value="Genomic_DNA"/>
</dbReference>
<dbReference type="FunFam" id="1.10.10.10:FF:000007">
    <property type="entry name" value="Ferric uptake regulation protein"/>
    <property type="match status" value="1"/>
</dbReference>
<evidence type="ECO:0000313" key="12">
    <source>
        <dbReference type="EMBL" id="MBV2142478.1"/>
    </source>
</evidence>
<keyword evidence="5 11" id="KW-0678">Repressor</keyword>
<keyword evidence="6 11" id="KW-0479">Metal-binding</keyword>
<keyword evidence="4 11" id="KW-0963">Cytoplasm</keyword>
<gene>
    <name evidence="11" type="primary">fur</name>
    <name evidence="12" type="ORF">KUG47_03070</name>
</gene>
<protein>
    <recommendedName>
        <fullName evidence="3 11">Ferric uptake regulation protein</fullName>
    </recommendedName>
</protein>
<dbReference type="GO" id="GO:0000976">
    <property type="term" value="F:transcription cis-regulatory region binding"/>
    <property type="evidence" value="ECO:0007669"/>
    <property type="project" value="TreeGrafter"/>
</dbReference>
<evidence type="ECO:0000256" key="5">
    <source>
        <dbReference type="ARBA" id="ARBA00022491"/>
    </source>
</evidence>
<evidence type="ECO:0000256" key="1">
    <source>
        <dbReference type="ARBA" id="ARBA00004496"/>
    </source>
</evidence>
<dbReference type="RefSeq" id="WP_217676468.1">
    <property type="nucleotide sequence ID" value="NZ_JAHRVA010000001.1"/>
</dbReference>
<evidence type="ECO:0000256" key="9">
    <source>
        <dbReference type="ARBA" id="ARBA00023125"/>
    </source>
</evidence>
<keyword evidence="9 11" id="KW-0238">DNA-binding</keyword>
<dbReference type="PANTHER" id="PTHR33202:SF7">
    <property type="entry name" value="FERRIC UPTAKE REGULATION PROTEIN"/>
    <property type="match status" value="1"/>
</dbReference>
<dbReference type="GO" id="GO:0045892">
    <property type="term" value="P:negative regulation of DNA-templated transcription"/>
    <property type="evidence" value="ECO:0007669"/>
    <property type="project" value="TreeGrafter"/>
</dbReference>
<keyword evidence="8 11" id="KW-0805">Transcription regulation</keyword>
<evidence type="ECO:0000256" key="7">
    <source>
        <dbReference type="ARBA" id="ARBA00022833"/>
    </source>
</evidence>
<evidence type="ECO:0000256" key="8">
    <source>
        <dbReference type="ARBA" id="ARBA00023015"/>
    </source>
</evidence>
<evidence type="ECO:0000256" key="6">
    <source>
        <dbReference type="ARBA" id="ARBA00022723"/>
    </source>
</evidence>
<dbReference type="NCBIfam" id="NF045678">
    <property type="entry name" value="TransRegIrrA"/>
    <property type="match status" value="1"/>
</dbReference>
<organism evidence="12 13">
    <name type="scientific">Falsochrobactrum tianjinense</name>
    <dbReference type="NCBI Taxonomy" id="2706015"/>
    <lineage>
        <taxon>Bacteria</taxon>
        <taxon>Pseudomonadati</taxon>
        <taxon>Pseudomonadota</taxon>
        <taxon>Alphaproteobacteria</taxon>
        <taxon>Hyphomicrobiales</taxon>
        <taxon>Brucellaceae</taxon>
        <taxon>Falsochrobactrum</taxon>
    </lineage>
</organism>
<comment type="caution">
    <text evidence="12">The sequence shown here is derived from an EMBL/GenBank/DDBJ whole genome shotgun (WGS) entry which is preliminary data.</text>
</comment>
<comment type="subunit">
    <text evidence="11">Homodimer.</text>
</comment>
<reference evidence="12 13" key="1">
    <citation type="submission" date="2021-06" db="EMBL/GenBank/DDBJ databases">
        <title>Falsochrobactrum tianjin sp.nov., a new petroleum-degrading bacteria isolated from oily soils.</title>
        <authorList>
            <person name="Chen G."/>
            <person name="Chen H."/>
            <person name="Tian J."/>
            <person name="Qing J."/>
            <person name="Zhong L."/>
            <person name="Ma W."/>
            <person name="Song Y."/>
            <person name="Cui X."/>
            <person name="Yan B."/>
        </authorList>
    </citation>
    <scope>NUCLEOTIDE SEQUENCE [LARGE SCALE GENOMIC DNA]</scope>
    <source>
        <strain evidence="12 13">TDYN1</strain>
    </source>
</reference>
<dbReference type="GO" id="GO:0005737">
    <property type="term" value="C:cytoplasm"/>
    <property type="evidence" value="ECO:0007669"/>
    <property type="project" value="UniProtKB-SubCell"/>
</dbReference>